<feature type="region of interest" description="Disordered" evidence="2">
    <location>
        <begin position="44"/>
        <end position="63"/>
    </location>
</feature>
<dbReference type="Gene3D" id="3.40.1800.10">
    <property type="entry name" value="His-Me finger endonucleases"/>
    <property type="match status" value="1"/>
</dbReference>
<proteinExistence type="predicted"/>
<dbReference type="InterPro" id="IPR043502">
    <property type="entry name" value="DNA/RNA_pol_sf"/>
</dbReference>
<dbReference type="PANTHER" id="PTHR31511:SF12">
    <property type="entry name" value="RHO TERMINATION FACTOR N-TERMINAL DOMAIN-CONTAINING PROTEIN"/>
    <property type="match status" value="1"/>
</dbReference>
<dbReference type="InterPro" id="IPR013087">
    <property type="entry name" value="Znf_C2H2_type"/>
</dbReference>
<dbReference type="InterPro" id="IPR012337">
    <property type="entry name" value="RNaseH-like_sf"/>
</dbReference>
<dbReference type="InterPro" id="IPR023211">
    <property type="entry name" value="DNA_pol_palm_dom_sf"/>
</dbReference>
<evidence type="ECO:0000259" key="3">
    <source>
        <dbReference type="PROSITE" id="PS50157"/>
    </source>
</evidence>
<sequence length="1283" mass="148960">MYLCNNCGKQFTRECSLKRHLTESCSGNEGPTSKKFRLEEMSSASTINEGASTSRVSERPSTSNNAGVICNCCNKLISSNTQVSHMRTLQHRTNACVDFMPGVQLIQTAFKSRIASYRVHSENRYSDYKMFFESIKNKVIHLLSEAIKIHKAVKVNMELFGRYILQTQEIVDNKSFNTANKVIDSAADLNAVFYVFVDLMTTQMSEFQERDSGWALQYIMYVEVNVNKFCGFGGSSYIKLPYFIEKNKAVVNVHNQDQCCFLWAIITALHPVRERTSDVSSYPHFSTVLDIEGMTFPVKLRDIPKFELRNNISINVYTLESNFENDKIVYRVVGPLYYSQKKLHIHINLLLITSECGNSHYCWIKNLSRLVSSQISNTQHKKYFCDGCLLYFSNEKLLFQHQQNDCNHLCTSTPSVEIKKDKYGAYVPGNILKFVNFEKQLEVPFVVYADFESVLKPIDTCEPNPRYSYTNRTFRHEPYSFAYIIKCSYNDSLSKFELYRGANAAKKKEYDLNRADVCGICEKPFLEGEQRVKDHCHLTGKIRFLAHYTCNLNYKIPNFIPIIFHNMSGYDCHMFIKELFSDKKNADVIAQSKEKYISFTKYLHVDTYINKKACVTKKYLKLRFIDSFKFMASSLQNLGENLRSDLFHETRKYFPDESQFRLMRQKRNNLDKLNLKCLPSKQQFYDNLNETHIKDADYERAQKVWNLFGCHTLGEYSDIYLKSDVLLLCDVFQNFRKICFEHYKLDPAQYFTAPGLAWDAMLKLTKVELELLTEIDMVHLLKRSIRGGISQCSERKHIANNIFLPNYDANEPSSFIMYLDATNLYGHSMSQALPTGGFTWLTENEISAFDITQIPDDGPQGFILEVDVHYPQELHDMHSDLPFLVENMVPPNSKSKLKKLIPNLNDKINYVVHYKNLQQAIKNGLVLKKIHRVLKFNQSCWLRKYIDLNTKMRNGAKNKFEKDFYKLMNNAVFGKTMENVENRRDIRLLTHWEKNGRKVGASELIARPNFKTCSIFSENFVAIHLGALKVMYNKPIYIGFSILELSKTVLYDFFYNVIKKHCGTNASLLYTDTDSLIIKVYTDNFYNFIKDNQNEFDTSNYKADNKFNVPVSQSVLGKMKDEFPADPIICFYGTGAKAYYVQSTENELKKAKGVKKCVINNQLTIDDYKKIVENGGLIFRKMNTFTTYLHDMYTEMKNKVALSYNDDKRFIIPNTSKTLAWGHNDITFFQTSPEQNLRWLISVMNKLDENIIDSERNSEFRYRSSSEQNLDDLLAAIEDLKNN</sequence>
<dbReference type="EMBL" id="JAPWTK010000454">
    <property type="protein sequence ID" value="KAJ8940085.1"/>
    <property type="molecule type" value="Genomic_DNA"/>
</dbReference>
<organism evidence="4 5">
    <name type="scientific">Aromia moschata</name>
    <dbReference type="NCBI Taxonomy" id="1265417"/>
    <lineage>
        <taxon>Eukaryota</taxon>
        <taxon>Metazoa</taxon>
        <taxon>Ecdysozoa</taxon>
        <taxon>Arthropoda</taxon>
        <taxon>Hexapoda</taxon>
        <taxon>Insecta</taxon>
        <taxon>Pterygota</taxon>
        <taxon>Neoptera</taxon>
        <taxon>Endopterygota</taxon>
        <taxon>Coleoptera</taxon>
        <taxon>Polyphaga</taxon>
        <taxon>Cucujiformia</taxon>
        <taxon>Chrysomeloidea</taxon>
        <taxon>Cerambycidae</taxon>
        <taxon>Cerambycinae</taxon>
        <taxon>Callichromatini</taxon>
        <taxon>Aromia</taxon>
    </lineage>
</organism>
<keyword evidence="1" id="KW-0862">Zinc</keyword>
<dbReference type="PROSITE" id="PS50157">
    <property type="entry name" value="ZINC_FINGER_C2H2_2"/>
    <property type="match status" value="1"/>
</dbReference>
<dbReference type="SUPFAM" id="SSF54060">
    <property type="entry name" value="His-Me finger endonucleases"/>
    <property type="match status" value="1"/>
</dbReference>
<evidence type="ECO:0000313" key="4">
    <source>
        <dbReference type="EMBL" id="KAJ8940085.1"/>
    </source>
</evidence>
<dbReference type="GO" id="GO:0071897">
    <property type="term" value="P:DNA biosynthetic process"/>
    <property type="evidence" value="ECO:0007669"/>
    <property type="project" value="UniProtKB-ARBA"/>
</dbReference>
<keyword evidence="1" id="KW-0479">Metal-binding</keyword>
<dbReference type="Proteomes" id="UP001162162">
    <property type="component" value="Unassembled WGS sequence"/>
</dbReference>
<dbReference type="InterPro" id="IPR038563">
    <property type="entry name" value="Endonuclease_7_sf"/>
</dbReference>
<dbReference type="InterPro" id="IPR044925">
    <property type="entry name" value="His-Me_finger_sf"/>
</dbReference>
<keyword evidence="1" id="KW-0863">Zinc-finger</keyword>
<feature type="domain" description="C2H2-type" evidence="3">
    <location>
        <begin position="2"/>
        <end position="31"/>
    </location>
</feature>
<dbReference type="PANTHER" id="PTHR31511">
    <property type="entry name" value="PROTEIN CBG23764"/>
    <property type="match status" value="1"/>
</dbReference>
<name>A0AAV8XMD0_9CUCU</name>
<protein>
    <recommendedName>
        <fullName evidence="3">C2H2-type domain-containing protein</fullName>
    </recommendedName>
</protein>
<evidence type="ECO:0000256" key="2">
    <source>
        <dbReference type="SAM" id="MobiDB-lite"/>
    </source>
</evidence>
<accession>A0AAV8XMD0</accession>
<evidence type="ECO:0000256" key="1">
    <source>
        <dbReference type="PROSITE-ProRule" id="PRU00042"/>
    </source>
</evidence>
<reference evidence="4" key="1">
    <citation type="journal article" date="2023" name="Insect Mol. Biol.">
        <title>Genome sequencing provides insights into the evolution of gene families encoding plant cell wall-degrading enzymes in longhorned beetles.</title>
        <authorList>
            <person name="Shin N.R."/>
            <person name="Okamura Y."/>
            <person name="Kirsch R."/>
            <person name="Pauchet Y."/>
        </authorList>
    </citation>
    <scope>NUCLEOTIDE SEQUENCE</scope>
    <source>
        <strain evidence="4">AMC_N1</strain>
    </source>
</reference>
<dbReference type="SUPFAM" id="SSF56672">
    <property type="entry name" value="DNA/RNA polymerases"/>
    <property type="match status" value="1"/>
</dbReference>
<comment type="caution">
    <text evidence="4">The sequence shown here is derived from an EMBL/GenBank/DDBJ whole genome shotgun (WGS) entry which is preliminary data.</text>
</comment>
<dbReference type="GO" id="GO:0008270">
    <property type="term" value="F:zinc ion binding"/>
    <property type="evidence" value="ECO:0007669"/>
    <property type="project" value="UniProtKB-KW"/>
</dbReference>
<dbReference type="Gene3D" id="3.90.1600.10">
    <property type="entry name" value="Palm domain of DNA polymerase"/>
    <property type="match status" value="1"/>
</dbReference>
<keyword evidence="5" id="KW-1185">Reference proteome</keyword>
<dbReference type="SUPFAM" id="SSF53098">
    <property type="entry name" value="Ribonuclease H-like"/>
    <property type="match status" value="1"/>
</dbReference>
<gene>
    <name evidence="4" type="ORF">NQ318_022563</name>
</gene>
<evidence type="ECO:0000313" key="5">
    <source>
        <dbReference type="Proteomes" id="UP001162162"/>
    </source>
</evidence>
<dbReference type="GO" id="GO:0042575">
    <property type="term" value="C:DNA polymerase complex"/>
    <property type="evidence" value="ECO:0007669"/>
    <property type="project" value="UniProtKB-ARBA"/>
</dbReference>